<dbReference type="InterPro" id="IPR004659">
    <property type="entry name" value="RNase_E/G"/>
</dbReference>
<dbReference type="InterPro" id="IPR019307">
    <property type="entry name" value="RNA-bd_AU-1/RNase_E/G"/>
</dbReference>
<dbReference type="Proteomes" id="UP000772812">
    <property type="component" value="Unassembled WGS sequence"/>
</dbReference>
<keyword evidence="3" id="KW-0378">Hydrolase</keyword>
<evidence type="ECO:0000256" key="5">
    <source>
        <dbReference type="ARBA" id="ARBA00022884"/>
    </source>
</evidence>
<comment type="cofactor">
    <cofactor evidence="1">
        <name>Mg(2+)</name>
        <dbReference type="ChEBI" id="CHEBI:18420"/>
    </cofactor>
</comment>
<accession>A0ABS1GFE0</accession>
<evidence type="ECO:0000256" key="3">
    <source>
        <dbReference type="ARBA" id="ARBA00022801"/>
    </source>
</evidence>
<dbReference type="InterPro" id="IPR012340">
    <property type="entry name" value="NA-bd_OB-fold"/>
</dbReference>
<dbReference type="CDD" id="cd04453">
    <property type="entry name" value="S1_RNase_E"/>
    <property type="match status" value="1"/>
</dbReference>
<dbReference type="EMBL" id="JAACYA010000001">
    <property type="protein sequence ID" value="MBK3331643.1"/>
    <property type="molecule type" value="Genomic_DNA"/>
</dbReference>
<comment type="caution">
    <text evidence="7">The sequence shown here is derived from an EMBL/GenBank/DDBJ whole genome shotgun (WGS) entry which is preliminary data.</text>
</comment>
<dbReference type="PANTHER" id="PTHR30001">
    <property type="entry name" value="RIBONUCLEASE"/>
    <property type="match status" value="1"/>
</dbReference>
<keyword evidence="8" id="KW-1185">Reference proteome</keyword>
<dbReference type="SUPFAM" id="SSF50249">
    <property type="entry name" value="Nucleic acid-binding proteins"/>
    <property type="match status" value="1"/>
</dbReference>
<name>A0ABS1GFE0_9AQUI</name>
<feature type="domain" description="S1 motif" evidence="6">
    <location>
        <begin position="39"/>
        <end position="104"/>
    </location>
</feature>
<evidence type="ECO:0000256" key="4">
    <source>
        <dbReference type="ARBA" id="ARBA00022842"/>
    </source>
</evidence>
<dbReference type="InterPro" id="IPR003029">
    <property type="entry name" value="S1_domain"/>
</dbReference>
<organism evidence="7 8">
    <name type="scientific">Persephonella atlantica</name>
    <dbReference type="NCBI Taxonomy" id="2699429"/>
    <lineage>
        <taxon>Bacteria</taxon>
        <taxon>Pseudomonadati</taxon>
        <taxon>Aquificota</taxon>
        <taxon>Aquificia</taxon>
        <taxon>Aquificales</taxon>
        <taxon>Hydrogenothermaceae</taxon>
        <taxon>Persephonella</taxon>
    </lineage>
</organism>
<dbReference type="PROSITE" id="PS50126">
    <property type="entry name" value="S1"/>
    <property type="match status" value="1"/>
</dbReference>
<reference evidence="7 8" key="1">
    <citation type="journal article" date="2021" name="Syst. Appl. Microbiol.">
        <title>Persephonella atlantica sp. nov.: How to adapt to physico-chemical gradients in high temperature hydrothermal habitats.</title>
        <authorList>
            <person name="Francois D.X."/>
            <person name="Godfroy A."/>
            <person name="Mathien C."/>
            <person name="Aube J."/>
            <person name="Cathalot C."/>
            <person name="Lesongeur F."/>
            <person name="L'Haridon S."/>
            <person name="Philippon X."/>
            <person name="Roussel E.G."/>
        </authorList>
    </citation>
    <scope>NUCLEOTIDE SEQUENCE [LARGE SCALE GENOMIC DNA]</scope>
    <source>
        <strain evidence="7 8">MO1340</strain>
    </source>
</reference>
<dbReference type="SMART" id="SM00316">
    <property type="entry name" value="S1"/>
    <property type="match status" value="1"/>
</dbReference>
<dbReference type="PANTHER" id="PTHR30001:SF0">
    <property type="entry name" value="RIBONUCLEASE G"/>
    <property type="match status" value="1"/>
</dbReference>
<dbReference type="Pfam" id="PF10150">
    <property type="entry name" value="RNase_E_G"/>
    <property type="match status" value="1"/>
</dbReference>
<sequence>MDRELIIISSKDLYLYVIYEDGEPVELRVEYRELLKQSGNIYKGKVKRVIPAMNAAFVDIGEDREAFLPLKDIKNCHEIKPNETVIVQVKRAAISSKGAKLSCKITLPGKYLVLIPSDPYITISTKIEDKEQRERLKEHIRWLLEPFNENGYGYIIRTSAVEATDEAIIEDFLSLKHQWETILKSSKKKRTPSLLYEESSKIYSILRDYAGNFSRIISDDIKKLKEIKEYVSKNFNRQIKLEPYRKRKVSLYSYYEVDRLINKILNPYVWLKSGGYLVIEETEALVSIDVNSGSHCRHKTLEETAYHTNIEAMKEIAKHLRLRDLGGIVIIDFIDMKDEEKKKALIEQFKQEVKKDKRPVKIKSFTSLGLLELTRKKIEDSLIKQLTDICITCQGNGFIKSRYLFSFELEKKISELKPFVKLSIKVHPYMYKTAKELIRQLKLTSSVDIISDITQQINKFSIERVE</sequence>
<keyword evidence="4" id="KW-0460">Magnesium</keyword>
<dbReference type="RefSeq" id="WP_200673056.1">
    <property type="nucleotide sequence ID" value="NZ_JAACYA010000001.1"/>
</dbReference>
<evidence type="ECO:0000256" key="2">
    <source>
        <dbReference type="ARBA" id="ARBA00022723"/>
    </source>
</evidence>
<protein>
    <submittedName>
        <fullName evidence="7">Rne/Rng family ribonuclease</fullName>
    </submittedName>
</protein>
<keyword evidence="2" id="KW-0479">Metal-binding</keyword>
<gene>
    <name evidence="7" type="ORF">GWK41_01020</name>
</gene>
<dbReference type="Pfam" id="PF00575">
    <property type="entry name" value="S1"/>
    <property type="match status" value="1"/>
</dbReference>
<dbReference type="Gene3D" id="2.40.50.140">
    <property type="entry name" value="Nucleic acid-binding proteins"/>
    <property type="match status" value="1"/>
</dbReference>
<evidence type="ECO:0000259" key="6">
    <source>
        <dbReference type="PROSITE" id="PS50126"/>
    </source>
</evidence>
<keyword evidence="5" id="KW-0694">RNA-binding</keyword>
<evidence type="ECO:0000313" key="8">
    <source>
        <dbReference type="Proteomes" id="UP000772812"/>
    </source>
</evidence>
<dbReference type="NCBIfam" id="TIGR00757">
    <property type="entry name" value="RNaseEG"/>
    <property type="match status" value="1"/>
</dbReference>
<evidence type="ECO:0000256" key="1">
    <source>
        <dbReference type="ARBA" id="ARBA00001946"/>
    </source>
</evidence>
<evidence type="ECO:0000313" key="7">
    <source>
        <dbReference type="EMBL" id="MBK3331643.1"/>
    </source>
</evidence>
<proteinExistence type="predicted"/>